<reference evidence="1" key="1">
    <citation type="submission" date="2022-06" db="EMBL/GenBank/DDBJ databases">
        <title>The First Complete Genome of the Simian Malaria Parasite Plasmodium brasilianum.</title>
        <authorList>
            <person name="Bajic M."/>
            <person name="Ravishankar S."/>
        </authorList>
    </citation>
    <scope>NUCLEOTIDE SEQUENCE</scope>
    <source>
        <strain evidence="1">Bolivian I</strain>
    </source>
</reference>
<accession>A0ACB9Y7C2</accession>
<dbReference type="Proteomes" id="UP001056978">
    <property type="component" value="Chromosome 10"/>
</dbReference>
<sequence length="1508" mass="179752">MILKNLLNQAITIWEKKKKNIFKFSICEYKFIEKKNFACIYEHDLKHESPKINSKKEQFVQLKHSDSATKFEINGIQKANNWPRKKSSKKKNELYLFLHKKNNKNVNLHELNIVITKKIGNMQNINEVYKFIYYNKDVLVPINYVVCLYKIYKLIKKNDYKIINSDLYINYSIINEHINIDELNNITGLNEVNDYNELYNNMYMKRKRKNERRGKNEGKGINESRKNERRGNNEGKGINERKDINEEKEINERKGINELNQYEEERIYTCQVKKKNNLDNYYTYSCNNAYCLDYNNDILQYVLERINKNYFIKKLTYRHVSNLLFSLINIKYYNLATYLIYIKHINNMYVHLSSQAISNIIYSYSLIFTFYSIDFTTNYKNYAYKFYSIVDSNVRSQLEKDSINFMFLLLSRRLCFMVVKHFNRYACGQYDINSFYSGNLSNLEHLNEKEKGKEREMENEKEEENGKENKKRNKKENEREKTKQNEKKLNALDDLAKYENKKIFQEFFVFLWSMSKIKINNVYLDLLYYIIHKNRKSFFLQLNEKDICNLIQSMSLYYPIKKLREMCKEYISCNISLTNGKTYFTFHYDDFLKSTLLLSIVHIKKYNYHHYSIIFKCIKNLQNFLIMNNCITHYIEPYGNNGNTVQNENRKHEFSPFNNKYIQEEREGAQFMLDTILTDDITICGAYINDCTEMNKRYLHLESCNDKFYDIFLSEKNPVFKQDNSNGSNSSYSSSSYSSSSYSSSSYSSSSYSNSSYSNSSYSNSSYSNSSYNNNGHNNGSNNKLVILRREEKRKDVLDREKIHSIKNILKKLTTITVKNLLIKLRNEREYDNVNNRNINYCKNNPSLNLQYLSVYLYNLTHMNPFYVNNELKLQLCNLIISFLEKKIKFVLFLDDKTEKYMNIKLAYDEILQRYYDILVCLSNINYSLNKSNIINESIIVYSSVYFHKLYQLFYKFYKQTLNLNYFFNLVQKINERILSIYNWTFSHTNVAFMPLFSLINYNYLYILCKTGSSTGSSTSSNTSSSTSSNTSSSTSSSSNSSNHSGNGYSFLLLKKMLLPITLYNNMTMNQLRLILKLLTSYYMSSVFRANVDHSPYTLEYNHDDILTCMYSMCLIITNIYYNTTKNKTCYLDKEDKLGKAKYDHVHFYISVAIKLLKSYFYQLYCIKSSNIKKYILTNLKNDEVIMKFYTFYLFVKINMDNNFLYNRNFIKQYINDKEFSKKEFYFLEKLLSSFSEQEKEMQLKGGTTKGVAKGIHLKDNKNGMHKDIIKSTDERICENIKQAVSTTPSECCNVEITDENNKYMYRSYINTIYNKNYSPNENLDIFYLLQKNIHPNEIRMNKENLKFLRKNNHASPDLFNECVNKEVKKVEEHVFSTFKQINSSKSHIKLYEYIKYILRMKKNGQKENFNIKNEYIININNIQFIVDIYDEYTNTIFEIDGVSHYTKQYVSIKSSDSLNFFYNYKSYYIFKHLILSKYYNIVHLPLHDSKLCKNIIYNYYNNGDAKF</sequence>
<keyword evidence="2" id="KW-1185">Reference proteome</keyword>
<dbReference type="EMBL" id="CM043778">
    <property type="protein sequence ID" value="KAI4837746.1"/>
    <property type="molecule type" value="Genomic_DNA"/>
</dbReference>
<gene>
    <name evidence="1" type="ORF">MKS88_003161</name>
</gene>
<comment type="caution">
    <text evidence="1">The sequence shown here is derived from an EMBL/GenBank/DDBJ whole genome shotgun (WGS) entry which is preliminary data.</text>
</comment>
<name>A0ACB9Y7C2_PLABR</name>
<proteinExistence type="predicted"/>
<evidence type="ECO:0000313" key="2">
    <source>
        <dbReference type="Proteomes" id="UP001056978"/>
    </source>
</evidence>
<organism evidence="1 2">
    <name type="scientific">Plasmodium brasilianum</name>
    <dbReference type="NCBI Taxonomy" id="5824"/>
    <lineage>
        <taxon>Eukaryota</taxon>
        <taxon>Sar</taxon>
        <taxon>Alveolata</taxon>
        <taxon>Apicomplexa</taxon>
        <taxon>Aconoidasida</taxon>
        <taxon>Haemosporida</taxon>
        <taxon>Plasmodiidae</taxon>
        <taxon>Plasmodium</taxon>
        <taxon>Plasmodium (Plasmodium)</taxon>
    </lineage>
</organism>
<evidence type="ECO:0000313" key="1">
    <source>
        <dbReference type="EMBL" id="KAI4837746.1"/>
    </source>
</evidence>
<protein>
    <submittedName>
        <fullName evidence="1">Uncharacterized protein</fullName>
    </submittedName>
</protein>